<dbReference type="SUPFAM" id="SSF48371">
    <property type="entry name" value="ARM repeat"/>
    <property type="match status" value="1"/>
</dbReference>
<dbReference type="GO" id="GO:0061630">
    <property type="term" value="F:ubiquitin protein ligase activity"/>
    <property type="evidence" value="ECO:0007669"/>
    <property type="project" value="UniProtKB-EC"/>
</dbReference>
<evidence type="ECO:0000313" key="7">
    <source>
        <dbReference type="EMBL" id="KMZ56189.1"/>
    </source>
</evidence>
<dbReference type="InterPro" id="IPR016024">
    <property type="entry name" value="ARM-type_fold"/>
</dbReference>
<keyword evidence="8" id="KW-1185">Reference proteome</keyword>
<evidence type="ECO:0000256" key="5">
    <source>
        <dbReference type="ARBA" id="ARBA00022786"/>
    </source>
</evidence>
<dbReference type="PROSITE" id="PS51698">
    <property type="entry name" value="U_BOX"/>
    <property type="match status" value="1"/>
</dbReference>
<dbReference type="PANTHER" id="PTHR23315:SF112">
    <property type="entry name" value="U-BOX DOMAIN-CONTAINING PROTEIN 8"/>
    <property type="match status" value="1"/>
</dbReference>
<accession>A0A0K9NHH3</accession>
<dbReference type="UniPathway" id="UPA00143"/>
<dbReference type="Pfam" id="PF04564">
    <property type="entry name" value="U-box"/>
    <property type="match status" value="1"/>
</dbReference>
<feature type="domain" description="U-box" evidence="6">
    <location>
        <begin position="5"/>
        <end position="80"/>
    </location>
</feature>
<dbReference type="SMART" id="SM00504">
    <property type="entry name" value="Ubox"/>
    <property type="match status" value="1"/>
</dbReference>
<keyword evidence="4" id="KW-0808">Transferase</keyword>
<dbReference type="OrthoDB" id="10064100at2759"/>
<dbReference type="OMA" id="NCLCNYS"/>
<evidence type="ECO:0000313" key="8">
    <source>
        <dbReference type="Proteomes" id="UP000036987"/>
    </source>
</evidence>
<dbReference type="InterPro" id="IPR003613">
    <property type="entry name" value="Ubox_domain"/>
</dbReference>
<reference evidence="8" key="1">
    <citation type="journal article" date="2016" name="Nature">
        <title>The genome of the seagrass Zostera marina reveals angiosperm adaptation to the sea.</title>
        <authorList>
            <person name="Olsen J.L."/>
            <person name="Rouze P."/>
            <person name="Verhelst B."/>
            <person name="Lin Y.-C."/>
            <person name="Bayer T."/>
            <person name="Collen J."/>
            <person name="Dattolo E."/>
            <person name="De Paoli E."/>
            <person name="Dittami S."/>
            <person name="Maumus F."/>
            <person name="Michel G."/>
            <person name="Kersting A."/>
            <person name="Lauritano C."/>
            <person name="Lohaus R."/>
            <person name="Toepel M."/>
            <person name="Tonon T."/>
            <person name="Vanneste K."/>
            <person name="Amirebrahimi M."/>
            <person name="Brakel J."/>
            <person name="Bostroem C."/>
            <person name="Chovatia M."/>
            <person name="Grimwood J."/>
            <person name="Jenkins J.W."/>
            <person name="Jueterbock A."/>
            <person name="Mraz A."/>
            <person name="Stam W.T."/>
            <person name="Tice H."/>
            <person name="Bornberg-Bauer E."/>
            <person name="Green P.J."/>
            <person name="Pearson G.A."/>
            <person name="Procaccini G."/>
            <person name="Duarte C.M."/>
            <person name="Schmutz J."/>
            <person name="Reusch T.B.H."/>
            <person name="Van de Peer Y."/>
        </authorList>
    </citation>
    <scope>NUCLEOTIDE SEQUENCE [LARGE SCALE GENOMIC DNA]</scope>
    <source>
        <strain evidence="8">cv. Finnish</strain>
    </source>
</reference>
<dbReference type="GO" id="GO:0005737">
    <property type="term" value="C:cytoplasm"/>
    <property type="evidence" value="ECO:0000318"/>
    <property type="project" value="GO_Central"/>
</dbReference>
<dbReference type="Proteomes" id="UP000036987">
    <property type="component" value="Unassembled WGS sequence"/>
</dbReference>
<name>A0A0K9NHH3_ZOSMR</name>
<protein>
    <recommendedName>
        <fullName evidence="3">RING-type E3 ubiquitin transferase</fullName>
        <ecNumber evidence="3">2.3.2.27</ecNumber>
    </recommendedName>
</protein>
<dbReference type="AlphaFoldDB" id="A0A0K9NHH3"/>
<dbReference type="InterPro" id="IPR058678">
    <property type="entry name" value="ARM_PUB"/>
</dbReference>
<evidence type="ECO:0000256" key="3">
    <source>
        <dbReference type="ARBA" id="ARBA00012483"/>
    </source>
</evidence>
<gene>
    <name evidence="7" type="ORF">ZOSMA_98G00120</name>
</gene>
<dbReference type="Pfam" id="PF25598">
    <property type="entry name" value="ARM_PUB"/>
    <property type="match status" value="1"/>
</dbReference>
<dbReference type="PANTHER" id="PTHR23315">
    <property type="entry name" value="U BOX DOMAIN-CONTAINING"/>
    <property type="match status" value="1"/>
</dbReference>
<dbReference type="GO" id="GO:0016567">
    <property type="term" value="P:protein ubiquitination"/>
    <property type="evidence" value="ECO:0007669"/>
    <property type="project" value="UniProtKB-UniPathway"/>
</dbReference>
<evidence type="ECO:0000256" key="1">
    <source>
        <dbReference type="ARBA" id="ARBA00000900"/>
    </source>
</evidence>
<dbReference type="CDD" id="cd16664">
    <property type="entry name" value="RING-Ubox_PUB"/>
    <property type="match status" value="1"/>
</dbReference>
<comment type="pathway">
    <text evidence="2">Protein modification; protein ubiquitination.</text>
</comment>
<comment type="caution">
    <text evidence="7">The sequence shown here is derived from an EMBL/GenBank/DDBJ whole genome shotgun (WGS) entry which is preliminary data.</text>
</comment>
<dbReference type="InterPro" id="IPR011989">
    <property type="entry name" value="ARM-like"/>
</dbReference>
<keyword evidence="5" id="KW-0833">Ubl conjugation pathway</keyword>
<organism evidence="7 8">
    <name type="scientific">Zostera marina</name>
    <name type="common">Eelgrass</name>
    <dbReference type="NCBI Taxonomy" id="29655"/>
    <lineage>
        <taxon>Eukaryota</taxon>
        <taxon>Viridiplantae</taxon>
        <taxon>Streptophyta</taxon>
        <taxon>Embryophyta</taxon>
        <taxon>Tracheophyta</taxon>
        <taxon>Spermatophyta</taxon>
        <taxon>Magnoliopsida</taxon>
        <taxon>Liliopsida</taxon>
        <taxon>Zosteraceae</taxon>
        <taxon>Zostera</taxon>
    </lineage>
</organism>
<dbReference type="EC" id="2.3.2.27" evidence="3"/>
<evidence type="ECO:0000259" key="6">
    <source>
        <dbReference type="PROSITE" id="PS51698"/>
    </source>
</evidence>
<dbReference type="EMBL" id="LFYR01002215">
    <property type="protein sequence ID" value="KMZ56189.1"/>
    <property type="molecule type" value="Genomic_DNA"/>
</dbReference>
<dbReference type="FunFam" id="3.30.40.10:FF:000809">
    <property type="entry name" value="RING-type E3 ubiquitin transferase"/>
    <property type="match status" value="1"/>
</dbReference>
<dbReference type="Gene3D" id="1.25.10.10">
    <property type="entry name" value="Leucine-rich Repeat Variant"/>
    <property type="match status" value="1"/>
</dbReference>
<dbReference type="InterPro" id="IPR045210">
    <property type="entry name" value="RING-Ubox_PUB"/>
</dbReference>
<dbReference type="SUPFAM" id="SSF57850">
    <property type="entry name" value="RING/U-box"/>
    <property type="match status" value="1"/>
</dbReference>
<dbReference type="STRING" id="29655.A0A0K9NHH3"/>
<dbReference type="Gene3D" id="3.30.40.10">
    <property type="entry name" value="Zinc/RING finger domain, C3HC4 (zinc finger)"/>
    <property type="match status" value="1"/>
</dbReference>
<dbReference type="InterPro" id="IPR013083">
    <property type="entry name" value="Znf_RING/FYVE/PHD"/>
</dbReference>
<proteinExistence type="predicted"/>
<comment type="catalytic activity">
    <reaction evidence="1">
        <text>S-ubiquitinyl-[E2 ubiquitin-conjugating enzyme]-L-cysteine + [acceptor protein]-L-lysine = [E2 ubiquitin-conjugating enzyme]-L-cysteine + N(6)-ubiquitinyl-[acceptor protein]-L-lysine.</text>
        <dbReference type="EC" id="2.3.2.27"/>
    </reaction>
</comment>
<sequence length="374" mass="40028">MEGILFPDDFKCPISLEIMSDPVILTSGQTFDRASIQRWLDSGNRTCPVTKLPLPPHPPLIPNHALRNLISNFAPTTSAPYLPLSLRQTLVSNLSFPSNFQTLTQIRQVSKKDAAFRRYLSESGAVSILLRHVGTESGTPPELQELALRILLDVSLDGDDVKVGLVVDGAVGRIVSAIVNATTSSSSRALAATTLTSLAMADVNKCTIGAHPSAIAGLVAVLIEGRGRERSEAATALYVLCSFPENRKRTVRVGAVPVLVELAVSGLERAVEVLGQLGKCMEGRDAMKASGVVSAMATVLRKGKPRSVEHALFVINLVCDDDDGEEIQIQVWKEGILDTSMGLIGEDDNGGNIGKNAARLVDTLQRKGFESLLL</sequence>
<dbReference type="GO" id="GO:0005634">
    <property type="term" value="C:nucleus"/>
    <property type="evidence" value="ECO:0000318"/>
    <property type="project" value="GO_Central"/>
</dbReference>
<evidence type="ECO:0000256" key="2">
    <source>
        <dbReference type="ARBA" id="ARBA00004906"/>
    </source>
</evidence>
<evidence type="ECO:0000256" key="4">
    <source>
        <dbReference type="ARBA" id="ARBA00022679"/>
    </source>
</evidence>